<reference evidence="2" key="1">
    <citation type="submission" date="2020-10" db="EMBL/GenBank/DDBJ databases">
        <authorList>
            <person name="Kikuchi T."/>
        </authorList>
    </citation>
    <scope>NUCLEOTIDE SEQUENCE</scope>
    <source>
        <strain evidence="2">NKZ352</strain>
    </source>
</reference>
<comment type="caution">
    <text evidence="2">The sequence shown here is derived from an EMBL/GenBank/DDBJ whole genome shotgun (WGS) entry which is preliminary data.</text>
</comment>
<proteinExistence type="predicted"/>
<name>A0A8S1HLM7_9PELO</name>
<evidence type="ECO:0000256" key="1">
    <source>
        <dbReference type="SAM" id="SignalP"/>
    </source>
</evidence>
<organism evidence="2 3">
    <name type="scientific">Caenorhabditis auriculariae</name>
    <dbReference type="NCBI Taxonomy" id="2777116"/>
    <lineage>
        <taxon>Eukaryota</taxon>
        <taxon>Metazoa</taxon>
        <taxon>Ecdysozoa</taxon>
        <taxon>Nematoda</taxon>
        <taxon>Chromadorea</taxon>
        <taxon>Rhabditida</taxon>
        <taxon>Rhabditina</taxon>
        <taxon>Rhabditomorpha</taxon>
        <taxon>Rhabditoidea</taxon>
        <taxon>Rhabditidae</taxon>
        <taxon>Peloderinae</taxon>
        <taxon>Caenorhabditis</taxon>
    </lineage>
</organism>
<dbReference type="Proteomes" id="UP000835052">
    <property type="component" value="Unassembled WGS sequence"/>
</dbReference>
<protein>
    <submittedName>
        <fullName evidence="2">Uncharacterized protein</fullName>
    </submittedName>
</protein>
<evidence type="ECO:0000313" key="3">
    <source>
        <dbReference type="Proteomes" id="UP000835052"/>
    </source>
</evidence>
<feature type="chain" id="PRO_5035777931" evidence="1">
    <location>
        <begin position="18"/>
        <end position="104"/>
    </location>
</feature>
<accession>A0A8S1HLM7</accession>
<dbReference type="EMBL" id="CAJGYM010000064">
    <property type="protein sequence ID" value="CAD6195974.1"/>
    <property type="molecule type" value="Genomic_DNA"/>
</dbReference>
<keyword evidence="3" id="KW-1185">Reference proteome</keyword>
<feature type="signal peptide" evidence="1">
    <location>
        <begin position="1"/>
        <end position="17"/>
    </location>
</feature>
<sequence length="104" mass="11734">MKAVVLWLLIAIQIAGAQKDYPETFRKWVGKADAEISAVEPSKECTTNGECGQNQFCDFVFANGQQELRQRCFNVPTIIGEVEINAETEIGLKNVLRCYRLQHT</sequence>
<keyword evidence="1" id="KW-0732">Signal</keyword>
<dbReference type="AlphaFoldDB" id="A0A8S1HLM7"/>
<evidence type="ECO:0000313" key="2">
    <source>
        <dbReference type="EMBL" id="CAD6195974.1"/>
    </source>
</evidence>
<gene>
    <name evidence="2" type="ORF">CAUJ_LOCUS11891</name>
</gene>